<gene>
    <name evidence="4" type="ORF">NCCP691_22500</name>
</gene>
<evidence type="ECO:0000313" key="4">
    <source>
        <dbReference type="EMBL" id="GIZ52236.1"/>
    </source>
</evidence>
<organism evidence="4 5">
    <name type="scientific">Noviherbaspirillum aridicola</name>
    <dbReference type="NCBI Taxonomy" id="2849687"/>
    <lineage>
        <taxon>Bacteria</taxon>
        <taxon>Pseudomonadati</taxon>
        <taxon>Pseudomonadota</taxon>
        <taxon>Betaproteobacteria</taxon>
        <taxon>Burkholderiales</taxon>
        <taxon>Oxalobacteraceae</taxon>
        <taxon>Noviherbaspirillum</taxon>
    </lineage>
</organism>
<comment type="caution">
    <text evidence="4">The sequence shown here is derived from an EMBL/GenBank/DDBJ whole genome shotgun (WGS) entry which is preliminary data.</text>
</comment>
<dbReference type="Gene3D" id="2.120.10.30">
    <property type="entry name" value="TolB, C-terminal domain"/>
    <property type="match status" value="1"/>
</dbReference>
<dbReference type="PANTHER" id="PTHR42776:SF27">
    <property type="entry name" value="DIPEPTIDYL PEPTIDASE FAMILY MEMBER 6"/>
    <property type="match status" value="1"/>
</dbReference>
<name>A0ABQ4Q5F7_9BURK</name>
<sequence>MIRICLCLLPMLSALAGCSTPATHPSLRAAALPRLLPASGFAAAEPVPPGLSPDGRRVFRVTRGRLQVGGIGEIGGGPAADLEARPGAIAWAGDSRHLAWEQDDGGESRVMLFDAEAPHAAPVALTPSAGTRVRLLHAGTRRLLLLGRRDGQAAPDVWSYDYAARRLERLLQSPDDVVDYVMDVDERIGARIRRQDDGRILQLADERGRWKSVHAWSVFDDVRVLRTDRAGQRVLLLSNVGRDKTALAELSLRDGSEKLLFLHPQVDAHKVVLDPGGQPVAVWYDPDLPRTLLLDEGFHAALTQALPDGVKAWRVHGTDRGAGQAVVRAWTAGGGFDAVFERASGRLTMLDERSDDPALDTLVATRPVRFAGSDGLVIPAYLTLPRAAQRPLPLLVWLHDGPWERAWWSPTAMHAPPQFHANRGYAVLEVNYRGSAGYGRAHMEAARGEIGGRLLQDIADGVDWAVAHGIADARHVAVGGSGFGGFAAMQAASREPGRYACIIADAAIADLAGAIANPPPAWRDSLHLWRRYAGDPGAAEERARLDEISPLYGAARLRAPLLLVQGERDVLTAQEHAQRMLRALRSQDKPVRYLSFAGEGWPLRQPENRVARHRATEDFLAPCLGGRSEGVVPF</sequence>
<dbReference type="Pfam" id="PF00326">
    <property type="entry name" value="Peptidase_S9"/>
    <property type="match status" value="1"/>
</dbReference>
<dbReference type="InterPro" id="IPR029058">
    <property type="entry name" value="AB_hydrolase_fold"/>
</dbReference>
<feature type="signal peptide" evidence="2">
    <location>
        <begin position="1"/>
        <end position="16"/>
    </location>
</feature>
<dbReference type="RefSeq" id="WP_220808398.1">
    <property type="nucleotide sequence ID" value="NZ_BPMK01000009.1"/>
</dbReference>
<dbReference type="Gene3D" id="3.40.50.1820">
    <property type="entry name" value="alpha/beta hydrolase"/>
    <property type="match status" value="1"/>
</dbReference>
<dbReference type="SUPFAM" id="SSF82171">
    <property type="entry name" value="DPP6 N-terminal domain-like"/>
    <property type="match status" value="1"/>
</dbReference>
<feature type="chain" id="PRO_5045276928" evidence="2">
    <location>
        <begin position="17"/>
        <end position="634"/>
    </location>
</feature>
<evidence type="ECO:0000256" key="1">
    <source>
        <dbReference type="ARBA" id="ARBA00022801"/>
    </source>
</evidence>
<reference evidence="4 5" key="1">
    <citation type="journal article" date="2022" name="Int. J. Syst. Evol. Microbiol.">
        <title>Noviherbaspirillum aridicola sp. nov., isolated from an arid soil in Pakistan.</title>
        <authorList>
            <person name="Khan I.U."/>
            <person name="Saqib M."/>
            <person name="Amin A."/>
            <person name="Hussain F."/>
            <person name="Li L."/>
            <person name="Liu Y.H."/>
            <person name="Fang B.Z."/>
            <person name="Ahmed I."/>
            <person name="Li W.J."/>
        </authorList>
    </citation>
    <scope>NUCLEOTIDE SEQUENCE [LARGE SCALE GENOMIC DNA]</scope>
    <source>
        <strain evidence="4 5">NCCP-691</strain>
    </source>
</reference>
<protein>
    <submittedName>
        <fullName evidence="4">Peptidase</fullName>
    </submittedName>
</protein>
<proteinExistence type="predicted"/>
<dbReference type="PANTHER" id="PTHR42776">
    <property type="entry name" value="SERINE PEPTIDASE S9 FAMILY MEMBER"/>
    <property type="match status" value="1"/>
</dbReference>
<dbReference type="PROSITE" id="PS51257">
    <property type="entry name" value="PROKAR_LIPOPROTEIN"/>
    <property type="match status" value="1"/>
</dbReference>
<keyword evidence="1" id="KW-0378">Hydrolase</keyword>
<evidence type="ECO:0000256" key="2">
    <source>
        <dbReference type="SAM" id="SignalP"/>
    </source>
</evidence>
<feature type="domain" description="Peptidase S9 prolyl oligopeptidase catalytic" evidence="3">
    <location>
        <begin position="417"/>
        <end position="626"/>
    </location>
</feature>
<dbReference type="SUPFAM" id="SSF53474">
    <property type="entry name" value="alpha/beta-Hydrolases"/>
    <property type="match status" value="1"/>
</dbReference>
<dbReference type="EMBL" id="BPMK01000009">
    <property type="protein sequence ID" value="GIZ52236.1"/>
    <property type="molecule type" value="Genomic_DNA"/>
</dbReference>
<evidence type="ECO:0000259" key="3">
    <source>
        <dbReference type="Pfam" id="PF00326"/>
    </source>
</evidence>
<evidence type="ECO:0000313" key="5">
    <source>
        <dbReference type="Proteomes" id="UP000887222"/>
    </source>
</evidence>
<dbReference type="InterPro" id="IPR001375">
    <property type="entry name" value="Peptidase_S9_cat"/>
</dbReference>
<dbReference type="InterPro" id="IPR011042">
    <property type="entry name" value="6-blade_b-propeller_TolB-like"/>
</dbReference>
<accession>A0ABQ4Q5F7</accession>
<keyword evidence="2" id="KW-0732">Signal</keyword>
<keyword evidence="5" id="KW-1185">Reference proteome</keyword>
<dbReference type="Proteomes" id="UP000887222">
    <property type="component" value="Unassembled WGS sequence"/>
</dbReference>